<protein>
    <submittedName>
        <fullName evidence="3">Uncharacterized protein</fullName>
    </submittedName>
</protein>
<name>A0A437AAP4_ARTFL</name>
<keyword evidence="4" id="KW-1185">Reference proteome</keyword>
<evidence type="ECO:0000313" key="4">
    <source>
        <dbReference type="Proteomes" id="UP000283090"/>
    </source>
</evidence>
<proteinExistence type="predicted"/>
<keyword evidence="2" id="KW-0812">Transmembrane</keyword>
<sequence>MRLSSRRTLRKNVVEGNVQKVGGRDSNANPRYLPVLDGSWRETSSELHFDSIPQRKGYLVGTGAVMSYALRSLGVGARQFQLTTTAASRRTNVLLYRPPPSSRTHLRPLQCRRNFWSRLFGKKKVEPANPEDAKFVYPSSLCLYTAGRRTVWVGCMKLASCYPFLLTVFYLGPNLQLNWPALYTFPLLQSHPNLTAAAILTLTALPMGMFYLAAPYVTHMFIKIPPYARVSKPAVMNWVKTGLTEDTKLRIFTMRFLGRPKLVEVPLGELRFCRKRLGCVNLEWVYDRKKERPRVSQFYVEKKIGSGKGGHDAFFEVMGWVEENSARMARREGGGTTAPKTSVSKEVKKKGAVKKR</sequence>
<feature type="compositionally biased region" description="Basic residues" evidence="1">
    <location>
        <begin position="347"/>
        <end position="356"/>
    </location>
</feature>
<feature type="region of interest" description="Disordered" evidence="1">
    <location>
        <begin position="328"/>
        <end position="356"/>
    </location>
</feature>
<dbReference type="VEuPathDB" id="FungiDB:DFL_002513"/>
<keyword evidence="2" id="KW-0472">Membrane</keyword>
<evidence type="ECO:0000256" key="1">
    <source>
        <dbReference type="SAM" id="MobiDB-lite"/>
    </source>
</evidence>
<dbReference type="GeneID" id="93584824"/>
<evidence type="ECO:0000313" key="3">
    <source>
        <dbReference type="EMBL" id="RVD88324.1"/>
    </source>
</evidence>
<reference evidence="3 4" key="1">
    <citation type="submission" date="2019-01" db="EMBL/GenBank/DDBJ databases">
        <title>Intercellular communication is required for trap formation in the nematode-trapping fungus Duddingtonia flagrans.</title>
        <authorList>
            <person name="Youssar L."/>
            <person name="Wernet V."/>
            <person name="Hensel N."/>
            <person name="Hildebrandt H.-G."/>
            <person name="Fischer R."/>
        </authorList>
    </citation>
    <scope>NUCLEOTIDE SEQUENCE [LARGE SCALE GENOMIC DNA]</scope>
    <source>
        <strain evidence="3 4">CBS H-5679</strain>
    </source>
</reference>
<dbReference type="EMBL" id="SAEB01000003">
    <property type="protein sequence ID" value="RVD88324.1"/>
    <property type="molecule type" value="Genomic_DNA"/>
</dbReference>
<gene>
    <name evidence="3" type="ORF">DFL_002513</name>
</gene>
<dbReference type="AlphaFoldDB" id="A0A437AAP4"/>
<dbReference type="OrthoDB" id="2386090at2759"/>
<feature type="transmembrane region" description="Helical" evidence="2">
    <location>
        <begin position="192"/>
        <end position="214"/>
    </location>
</feature>
<accession>A0A437AAP4</accession>
<dbReference type="Proteomes" id="UP000283090">
    <property type="component" value="Unassembled WGS sequence"/>
</dbReference>
<evidence type="ECO:0000256" key="2">
    <source>
        <dbReference type="SAM" id="Phobius"/>
    </source>
</evidence>
<feature type="transmembrane region" description="Helical" evidence="2">
    <location>
        <begin position="151"/>
        <end position="172"/>
    </location>
</feature>
<keyword evidence="2" id="KW-1133">Transmembrane helix</keyword>
<organism evidence="3 4">
    <name type="scientific">Arthrobotrys flagrans</name>
    <name type="common">Nematode-trapping fungus</name>
    <name type="synonym">Trichothecium flagrans</name>
    <dbReference type="NCBI Taxonomy" id="97331"/>
    <lineage>
        <taxon>Eukaryota</taxon>
        <taxon>Fungi</taxon>
        <taxon>Dikarya</taxon>
        <taxon>Ascomycota</taxon>
        <taxon>Pezizomycotina</taxon>
        <taxon>Orbiliomycetes</taxon>
        <taxon>Orbiliales</taxon>
        <taxon>Orbiliaceae</taxon>
        <taxon>Arthrobotrys</taxon>
    </lineage>
</organism>
<dbReference type="RefSeq" id="XP_067493868.1">
    <property type="nucleotide sequence ID" value="XM_067631311.1"/>
</dbReference>
<comment type="caution">
    <text evidence="3">The sequence shown here is derived from an EMBL/GenBank/DDBJ whole genome shotgun (WGS) entry which is preliminary data.</text>
</comment>